<dbReference type="InterPro" id="IPR023346">
    <property type="entry name" value="Lysozyme-like_dom_sf"/>
</dbReference>
<keyword evidence="5" id="KW-1185">Reference proteome</keyword>
<feature type="transmembrane region" description="Helical" evidence="2">
    <location>
        <begin position="12"/>
        <end position="34"/>
    </location>
</feature>
<dbReference type="GO" id="GO:0016020">
    <property type="term" value="C:membrane"/>
    <property type="evidence" value="ECO:0007669"/>
    <property type="project" value="InterPro"/>
</dbReference>
<dbReference type="Pfam" id="PF01464">
    <property type="entry name" value="SLT"/>
    <property type="match status" value="1"/>
</dbReference>
<comment type="similarity">
    <text evidence="1">Belongs to the transglycosylase Slt family.</text>
</comment>
<dbReference type="SUPFAM" id="SSF53955">
    <property type="entry name" value="Lysozyme-like"/>
    <property type="match status" value="1"/>
</dbReference>
<evidence type="ECO:0000256" key="1">
    <source>
        <dbReference type="ARBA" id="ARBA00007734"/>
    </source>
</evidence>
<organism evidence="4 5">
    <name type="scientific">Alkaliphilus peptidifermentans DSM 18978</name>
    <dbReference type="NCBI Taxonomy" id="1120976"/>
    <lineage>
        <taxon>Bacteria</taxon>
        <taxon>Bacillati</taxon>
        <taxon>Bacillota</taxon>
        <taxon>Clostridia</taxon>
        <taxon>Peptostreptococcales</taxon>
        <taxon>Natronincolaceae</taxon>
        <taxon>Alkaliphilus</taxon>
    </lineage>
</organism>
<dbReference type="Proteomes" id="UP000198636">
    <property type="component" value="Unassembled WGS sequence"/>
</dbReference>
<evidence type="ECO:0000256" key="2">
    <source>
        <dbReference type="SAM" id="Phobius"/>
    </source>
</evidence>
<dbReference type="STRING" id="1120976.SAMN03080606_00778"/>
<dbReference type="InterPro" id="IPR000189">
    <property type="entry name" value="Transglyc_AS"/>
</dbReference>
<dbReference type="InterPro" id="IPR008258">
    <property type="entry name" value="Transglycosylase_SLT_dom_1"/>
</dbReference>
<dbReference type="CDD" id="cd16896">
    <property type="entry name" value="LT_Slt70-like"/>
    <property type="match status" value="1"/>
</dbReference>
<keyword evidence="2" id="KW-0812">Transmembrane</keyword>
<feature type="domain" description="Transglycosylase SLT" evidence="3">
    <location>
        <begin position="45"/>
        <end position="155"/>
    </location>
</feature>
<reference evidence="4 5" key="1">
    <citation type="submission" date="2016-10" db="EMBL/GenBank/DDBJ databases">
        <authorList>
            <person name="de Groot N.N."/>
        </authorList>
    </citation>
    <scope>NUCLEOTIDE SEQUENCE [LARGE SCALE GENOMIC DNA]</scope>
    <source>
        <strain evidence="4 5">DSM 18978</strain>
    </source>
</reference>
<dbReference type="PROSITE" id="PS00922">
    <property type="entry name" value="TRANSGLYCOSYLASE"/>
    <property type="match status" value="1"/>
</dbReference>
<gene>
    <name evidence="4" type="ORF">SAMN03080606_00778</name>
</gene>
<dbReference type="Gene3D" id="1.10.530.10">
    <property type="match status" value="1"/>
</dbReference>
<dbReference type="PANTHER" id="PTHR37423">
    <property type="entry name" value="SOLUBLE LYTIC MUREIN TRANSGLYCOSYLASE-RELATED"/>
    <property type="match status" value="1"/>
</dbReference>
<dbReference type="GO" id="GO:0008933">
    <property type="term" value="F:peptidoglycan lytic transglycosylase activity"/>
    <property type="evidence" value="ECO:0007669"/>
    <property type="project" value="InterPro"/>
</dbReference>
<accession>A0A1G5CVL3</accession>
<keyword evidence="2" id="KW-1133">Transmembrane helix</keyword>
<name>A0A1G5CVL3_9FIRM</name>
<evidence type="ECO:0000313" key="4">
    <source>
        <dbReference type="EMBL" id="SCY06301.1"/>
    </source>
</evidence>
<proteinExistence type="inferred from homology"/>
<dbReference type="AlphaFoldDB" id="A0A1G5CVL3"/>
<sequence>MLIIYIGKKIRILITLTFILVVGILLLNNADWILKTIYPIHYQELIDKYSDMYDVDPYLVAAIIRNESRFNPDAISRKEARGLMQIAPITGEWASEKLGIENYSEEMLFEPELNIRIGCWYLNILYGEFGDNLQLIIAAYNAGNGNVSRWLDNPEYSSDGKDLDVIPFGETRIYLQRVNRDYTRYRVIYQEGVRGFLSYLRQYTLF</sequence>
<evidence type="ECO:0000259" key="3">
    <source>
        <dbReference type="Pfam" id="PF01464"/>
    </source>
</evidence>
<dbReference type="GO" id="GO:0000270">
    <property type="term" value="P:peptidoglycan metabolic process"/>
    <property type="evidence" value="ECO:0007669"/>
    <property type="project" value="InterPro"/>
</dbReference>
<protein>
    <submittedName>
        <fullName evidence="4">Soluble lytic murein transglycosylase</fullName>
    </submittedName>
</protein>
<dbReference type="PANTHER" id="PTHR37423:SF2">
    <property type="entry name" value="MEMBRANE-BOUND LYTIC MUREIN TRANSGLYCOSYLASE C"/>
    <property type="match status" value="1"/>
</dbReference>
<evidence type="ECO:0000313" key="5">
    <source>
        <dbReference type="Proteomes" id="UP000198636"/>
    </source>
</evidence>
<keyword evidence="2" id="KW-0472">Membrane</keyword>
<dbReference type="EMBL" id="FMUS01000003">
    <property type="protein sequence ID" value="SCY06301.1"/>
    <property type="molecule type" value="Genomic_DNA"/>
</dbReference>